<keyword evidence="3" id="KW-1185">Reference proteome</keyword>
<organism evidence="2 3">
    <name type="scientific">Actinocrinis puniceicyclus</name>
    <dbReference type="NCBI Taxonomy" id="977794"/>
    <lineage>
        <taxon>Bacteria</taxon>
        <taxon>Bacillati</taxon>
        <taxon>Actinomycetota</taxon>
        <taxon>Actinomycetes</taxon>
        <taxon>Catenulisporales</taxon>
        <taxon>Actinospicaceae</taxon>
        <taxon>Actinocrinis</taxon>
    </lineage>
</organism>
<dbReference type="RefSeq" id="WP_211469752.1">
    <property type="nucleotide sequence ID" value="NZ_JAGSXH010000081.1"/>
</dbReference>
<dbReference type="Proteomes" id="UP000677913">
    <property type="component" value="Unassembled WGS sequence"/>
</dbReference>
<protein>
    <submittedName>
        <fullName evidence="2">Uncharacterized protein</fullName>
    </submittedName>
</protein>
<evidence type="ECO:0000313" key="3">
    <source>
        <dbReference type="Proteomes" id="UP000677913"/>
    </source>
</evidence>
<feature type="region of interest" description="Disordered" evidence="1">
    <location>
        <begin position="35"/>
        <end position="54"/>
    </location>
</feature>
<sequence>MGPISGGFPGRGARTALRAVGAHLEALVRGAGHAQGLRTPVASGTPPDPAHKTGHELDLVVFGRTGDGRERVLALGEAKSSDTVGRGHLPRLEQPRELLVARWTRGGPLNFRIHALDGVQTL</sequence>
<reference evidence="2" key="1">
    <citation type="submission" date="2021-04" db="EMBL/GenBank/DDBJ databases">
        <title>Genome based classification of Actinospica acidithermotolerans sp. nov., an actinobacterium isolated from an Indonesian hot spring.</title>
        <authorList>
            <person name="Kusuma A.B."/>
            <person name="Putra K.E."/>
            <person name="Nafisah S."/>
            <person name="Loh J."/>
            <person name="Nouioui I."/>
            <person name="Goodfellow M."/>
        </authorList>
    </citation>
    <scope>NUCLEOTIDE SEQUENCE</scope>
    <source>
        <strain evidence="2">DSM 45618</strain>
    </source>
</reference>
<dbReference type="EMBL" id="JAGSXH010000081">
    <property type="protein sequence ID" value="MBS2965395.1"/>
    <property type="molecule type" value="Genomic_DNA"/>
</dbReference>
<comment type="caution">
    <text evidence="2">The sequence shown here is derived from an EMBL/GenBank/DDBJ whole genome shotgun (WGS) entry which is preliminary data.</text>
</comment>
<evidence type="ECO:0000313" key="2">
    <source>
        <dbReference type="EMBL" id="MBS2965395.1"/>
    </source>
</evidence>
<name>A0A8J8BEC8_9ACTN</name>
<evidence type="ECO:0000256" key="1">
    <source>
        <dbReference type="SAM" id="MobiDB-lite"/>
    </source>
</evidence>
<accession>A0A8J8BEC8</accession>
<dbReference type="AlphaFoldDB" id="A0A8J8BEC8"/>
<gene>
    <name evidence="2" type="ORF">KGA66_20255</name>
</gene>
<proteinExistence type="predicted"/>